<evidence type="ECO:0008006" key="4">
    <source>
        <dbReference type="Google" id="ProtNLM"/>
    </source>
</evidence>
<keyword evidence="1" id="KW-0472">Membrane</keyword>
<evidence type="ECO:0000313" key="2">
    <source>
        <dbReference type="EMBL" id="AIJ48625.1"/>
    </source>
</evidence>
<dbReference type="HOGENOM" id="CLU_144870_0_1_4"/>
<name>A0A076PXT3_COMTE</name>
<feature type="transmembrane region" description="Helical" evidence="1">
    <location>
        <begin position="40"/>
        <end position="62"/>
    </location>
</feature>
<dbReference type="RefSeq" id="WP_019043583.1">
    <property type="nucleotide sequence ID" value="NZ_CP006704.1"/>
</dbReference>
<protein>
    <recommendedName>
        <fullName evidence="4">Iron uptake protein</fullName>
    </recommendedName>
</protein>
<keyword evidence="1" id="KW-1133">Transmembrane helix</keyword>
<dbReference type="AlphaFoldDB" id="A0A076PXT3"/>
<dbReference type="EMBL" id="CP006704">
    <property type="protein sequence ID" value="AIJ48625.1"/>
    <property type="molecule type" value="Genomic_DNA"/>
</dbReference>
<evidence type="ECO:0000256" key="1">
    <source>
        <dbReference type="SAM" id="Phobius"/>
    </source>
</evidence>
<feature type="transmembrane region" description="Helical" evidence="1">
    <location>
        <begin position="95"/>
        <end position="112"/>
    </location>
</feature>
<accession>A0A076PXT3</accession>
<dbReference type="Pfam" id="PF11804">
    <property type="entry name" value="DUF3325"/>
    <property type="match status" value="1"/>
</dbReference>
<evidence type="ECO:0000313" key="3">
    <source>
        <dbReference type="Proteomes" id="UP000028782"/>
    </source>
</evidence>
<dbReference type="Proteomes" id="UP000028782">
    <property type="component" value="Chromosome"/>
</dbReference>
<dbReference type="KEGG" id="ctes:O987_22690"/>
<gene>
    <name evidence="2" type="ORF">O987_22690</name>
</gene>
<feature type="transmembrane region" description="Helical" evidence="1">
    <location>
        <begin position="69"/>
        <end position="89"/>
    </location>
</feature>
<keyword evidence="1" id="KW-0812">Transmembrane</keyword>
<sequence>MSLWQSSLQALALSIGGMTALAFAMDRHYAQLRPLDEVPAAHRTALRVLGAMLLLAVCLPAMRGWSATVGSVLVLGFWSLGALATVVGLLGSARYLVLAATVAVLAVAASCFW</sequence>
<organism evidence="2 3">
    <name type="scientific">Comamonas testosteroni TK102</name>
    <dbReference type="NCBI Taxonomy" id="1392005"/>
    <lineage>
        <taxon>Bacteria</taxon>
        <taxon>Pseudomonadati</taxon>
        <taxon>Pseudomonadota</taxon>
        <taxon>Betaproteobacteria</taxon>
        <taxon>Burkholderiales</taxon>
        <taxon>Comamonadaceae</taxon>
        <taxon>Comamonas</taxon>
    </lineage>
</organism>
<proteinExistence type="predicted"/>
<dbReference type="InterPro" id="IPR021762">
    <property type="entry name" value="DUF3325"/>
</dbReference>
<reference evidence="2 3" key="1">
    <citation type="journal article" date="2014" name="Genome Announc.">
        <title>Complete Genome Sequence of Polychlorinated Biphenyl Degrader Comamonas testosteroni TK102 (NBRC 109938).</title>
        <authorList>
            <person name="Fukuda K."/>
            <person name="Hosoyama A."/>
            <person name="Tsuchikane K."/>
            <person name="Ohji S."/>
            <person name="Yamazoe A."/>
            <person name="Fujita N."/>
            <person name="Shintani M."/>
            <person name="Kimbara K."/>
        </authorList>
    </citation>
    <scope>NUCLEOTIDE SEQUENCE [LARGE SCALE GENOMIC DNA]</scope>
    <source>
        <strain evidence="2">TK102</strain>
    </source>
</reference>